<name>A0A3B1CS60_9ZZZZ</name>
<keyword evidence="1" id="KW-0812">Transmembrane</keyword>
<feature type="transmembrane region" description="Helical" evidence="1">
    <location>
        <begin position="12"/>
        <end position="31"/>
    </location>
</feature>
<evidence type="ECO:0000313" key="2">
    <source>
        <dbReference type="EMBL" id="VAX21875.1"/>
    </source>
</evidence>
<dbReference type="EMBL" id="UOGE01000070">
    <property type="protein sequence ID" value="VAX21875.1"/>
    <property type="molecule type" value="Genomic_DNA"/>
</dbReference>
<gene>
    <name evidence="2" type="ORF">MNBD_NITROSPINAE02-1116</name>
</gene>
<accession>A0A3B1CS60</accession>
<keyword evidence="1" id="KW-1133">Transmembrane helix</keyword>
<evidence type="ECO:0000256" key="1">
    <source>
        <dbReference type="SAM" id="Phobius"/>
    </source>
</evidence>
<proteinExistence type="predicted"/>
<sequence>MKTRLSKPNFPVYLLAFSMALMICVVGPLALGESVAQSAKSVSFGDDTIKTLLAGKKSIYNYNRVSGMMSSMLRAQRELFKKRNGDKVNEISKNAEDMMNSASMHASTNNFDNSYKELETAYKIIAASLKELEYGK</sequence>
<protein>
    <submittedName>
        <fullName evidence="2">Uncharacterized protein</fullName>
    </submittedName>
</protein>
<dbReference type="AlphaFoldDB" id="A0A3B1CS60"/>
<keyword evidence="1" id="KW-0472">Membrane</keyword>
<reference evidence="2" key="1">
    <citation type="submission" date="2018-06" db="EMBL/GenBank/DDBJ databases">
        <authorList>
            <person name="Zhirakovskaya E."/>
        </authorList>
    </citation>
    <scope>NUCLEOTIDE SEQUENCE</scope>
</reference>
<organism evidence="2">
    <name type="scientific">hydrothermal vent metagenome</name>
    <dbReference type="NCBI Taxonomy" id="652676"/>
    <lineage>
        <taxon>unclassified sequences</taxon>
        <taxon>metagenomes</taxon>
        <taxon>ecological metagenomes</taxon>
    </lineage>
</organism>